<proteinExistence type="predicted"/>
<dbReference type="GeneID" id="54414869"/>
<evidence type="ECO:0000313" key="4">
    <source>
        <dbReference type="RefSeq" id="XP_033537390.1"/>
    </source>
</evidence>
<name>A0A6G1GD18_9PEZI</name>
<evidence type="ECO:0000313" key="2">
    <source>
        <dbReference type="EMBL" id="KAF1815759.1"/>
    </source>
</evidence>
<dbReference type="EMBL" id="ML975151">
    <property type="protein sequence ID" value="KAF1815759.1"/>
    <property type="molecule type" value="Genomic_DNA"/>
</dbReference>
<keyword evidence="3" id="KW-1185">Reference proteome</keyword>
<sequence length="136" mass="15292">MYIHYHRATHASVAHPSHQDPSLSSRPMTSPQRPLISPSHLGPPAHLSLSQPLHFPDAPTHQSPRAPPFSTLHSPRGTGPSPNDFTNDLRLPLDPVLHWFNHQEQRGAELQNDIILGIQRPKPRRSFLTSQKPQFP</sequence>
<feature type="region of interest" description="Disordered" evidence="1">
    <location>
        <begin position="8"/>
        <end position="89"/>
    </location>
</feature>
<evidence type="ECO:0000313" key="3">
    <source>
        <dbReference type="Proteomes" id="UP000504638"/>
    </source>
</evidence>
<reference evidence="2 4" key="1">
    <citation type="submission" date="2020-01" db="EMBL/GenBank/DDBJ databases">
        <authorList>
            <consortium name="DOE Joint Genome Institute"/>
            <person name="Haridas S."/>
            <person name="Albert R."/>
            <person name="Binder M."/>
            <person name="Bloem J."/>
            <person name="Labutti K."/>
            <person name="Salamov A."/>
            <person name="Andreopoulos B."/>
            <person name="Baker S.E."/>
            <person name="Barry K."/>
            <person name="Bills G."/>
            <person name="Bluhm B.H."/>
            <person name="Cannon C."/>
            <person name="Castanera R."/>
            <person name="Culley D.E."/>
            <person name="Daum C."/>
            <person name="Ezra D."/>
            <person name="Gonzalez J.B."/>
            <person name="Henrissat B."/>
            <person name="Kuo A."/>
            <person name="Liang C."/>
            <person name="Lipzen A."/>
            <person name="Lutzoni F."/>
            <person name="Magnuson J."/>
            <person name="Mondo S."/>
            <person name="Nolan M."/>
            <person name="Ohm R."/>
            <person name="Pangilinan J."/>
            <person name="Park H.-J."/>
            <person name="Ramirez L."/>
            <person name="Alfaro M."/>
            <person name="Sun H."/>
            <person name="Tritt A."/>
            <person name="Yoshinaga Y."/>
            <person name="Zwiers L.-H."/>
            <person name="Turgeon B.G."/>
            <person name="Goodwin S.B."/>
            <person name="Spatafora J.W."/>
            <person name="Crous P.W."/>
            <person name="Grigoriev I.V."/>
        </authorList>
    </citation>
    <scope>NUCLEOTIDE SEQUENCE</scope>
    <source>
        <strain evidence="2 4">CBS 781.70</strain>
    </source>
</reference>
<dbReference type="Proteomes" id="UP000504638">
    <property type="component" value="Unplaced"/>
</dbReference>
<protein>
    <submittedName>
        <fullName evidence="2 4">Uncharacterized protein</fullName>
    </submittedName>
</protein>
<dbReference type="AlphaFoldDB" id="A0A6G1GD18"/>
<organism evidence="2">
    <name type="scientific">Eremomyces bilateralis CBS 781.70</name>
    <dbReference type="NCBI Taxonomy" id="1392243"/>
    <lineage>
        <taxon>Eukaryota</taxon>
        <taxon>Fungi</taxon>
        <taxon>Dikarya</taxon>
        <taxon>Ascomycota</taxon>
        <taxon>Pezizomycotina</taxon>
        <taxon>Dothideomycetes</taxon>
        <taxon>Dothideomycetes incertae sedis</taxon>
        <taxon>Eremomycetales</taxon>
        <taxon>Eremomycetaceae</taxon>
        <taxon>Eremomyces</taxon>
    </lineage>
</organism>
<dbReference type="RefSeq" id="XP_033537390.1">
    <property type="nucleotide sequence ID" value="XM_033674299.1"/>
</dbReference>
<evidence type="ECO:0000256" key="1">
    <source>
        <dbReference type="SAM" id="MobiDB-lite"/>
    </source>
</evidence>
<feature type="compositionally biased region" description="Polar residues" evidence="1">
    <location>
        <begin position="19"/>
        <end position="32"/>
    </location>
</feature>
<accession>A0A6G1GD18</accession>
<reference evidence="4" key="3">
    <citation type="submission" date="2025-04" db="UniProtKB">
        <authorList>
            <consortium name="RefSeq"/>
        </authorList>
    </citation>
    <scope>IDENTIFICATION</scope>
    <source>
        <strain evidence="4">CBS 781.70</strain>
    </source>
</reference>
<reference evidence="4" key="2">
    <citation type="submission" date="2020-04" db="EMBL/GenBank/DDBJ databases">
        <authorList>
            <consortium name="NCBI Genome Project"/>
        </authorList>
    </citation>
    <scope>NUCLEOTIDE SEQUENCE</scope>
    <source>
        <strain evidence="4">CBS 781.70</strain>
    </source>
</reference>
<gene>
    <name evidence="2 4" type="ORF">P152DRAFT_195998</name>
</gene>